<proteinExistence type="predicted"/>
<organism evidence="1 2">
    <name type="scientific">Populus tomentosa</name>
    <name type="common">Chinese white poplar</name>
    <dbReference type="NCBI Taxonomy" id="118781"/>
    <lineage>
        <taxon>Eukaryota</taxon>
        <taxon>Viridiplantae</taxon>
        <taxon>Streptophyta</taxon>
        <taxon>Embryophyta</taxon>
        <taxon>Tracheophyta</taxon>
        <taxon>Spermatophyta</taxon>
        <taxon>Magnoliopsida</taxon>
        <taxon>eudicotyledons</taxon>
        <taxon>Gunneridae</taxon>
        <taxon>Pentapetalae</taxon>
        <taxon>rosids</taxon>
        <taxon>fabids</taxon>
        <taxon>Malpighiales</taxon>
        <taxon>Salicaceae</taxon>
        <taxon>Saliceae</taxon>
        <taxon>Populus</taxon>
    </lineage>
</organism>
<evidence type="ECO:0000313" key="1">
    <source>
        <dbReference type="EMBL" id="KAG6786478.1"/>
    </source>
</evidence>
<gene>
    <name evidence="1" type="ORF">POTOM_008082</name>
</gene>
<accession>A0A8X8ABB7</accession>
<reference evidence="1" key="1">
    <citation type="journal article" date="2020" name="bioRxiv">
        <title>Hybrid origin of Populus tomentosa Carr. identified through genome sequencing and phylogenomic analysis.</title>
        <authorList>
            <person name="An X."/>
            <person name="Gao K."/>
            <person name="Chen Z."/>
            <person name="Li J."/>
            <person name="Yang X."/>
            <person name="Yang X."/>
            <person name="Zhou J."/>
            <person name="Guo T."/>
            <person name="Zhao T."/>
            <person name="Huang S."/>
            <person name="Miao D."/>
            <person name="Khan W.U."/>
            <person name="Rao P."/>
            <person name="Ye M."/>
            <person name="Lei B."/>
            <person name="Liao W."/>
            <person name="Wang J."/>
            <person name="Ji L."/>
            <person name="Li Y."/>
            <person name="Guo B."/>
            <person name="Mustafa N.S."/>
            <person name="Li S."/>
            <person name="Yun Q."/>
            <person name="Keller S.R."/>
            <person name="Mao J."/>
            <person name="Zhang R."/>
            <person name="Strauss S.H."/>
        </authorList>
    </citation>
    <scope>NUCLEOTIDE SEQUENCE</scope>
    <source>
        <strain evidence="1">GM15</strain>
        <tissue evidence="1">Leaf</tissue>
    </source>
</reference>
<comment type="caution">
    <text evidence="1">The sequence shown here is derived from an EMBL/GenBank/DDBJ whole genome shotgun (WGS) entry which is preliminary data.</text>
</comment>
<sequence>MHAKLTDDLLILTRFYLLIAMIRGVQGYIFFELEGHFAFLHPSKVLTMEAPMSQHDLGGGWIDDSGGCSRELYNRNGALSTNEAITLFWVQ</sequence>
<dbReference type="EMBL" id="JAAWWB010000003">
    <property type="protein sequence ID" value="KAG6786478.1"/>
    <property type="molecule type" value="Genomic_DNA"/>
</dbReference>
<name>A0A8X8ABB7_POPTO</name>
<keyword evidence="2" id="KW-1185">Reference proteome</keyword>
<dbReference type="Proteomes" id="UP000886885">
    <property type="component" value="Chromosome 2A"/>
</dbReference>
<dbReference type="AlphaFoldDB" id="A0A8X8ABB7"/>
<evidence type="ECO:0000313" key="2">
    <source>
        <dbReference type="Proteomes" id="UP000886885"/>
    </source>
</evidence>
<protein>
    <submittedName>
        <fullName evidence="1">Uncharacterized protein</fullName>
    </submittedName>
</protein>